<reference evidence="1" key="1">
    <citation type="submission" date="2018-05" db="EMBL/GenBank/DDBJ databases">
        <authorList>
            <person name="Lanie J.A."/>
            <person name="Ng W.-L."/>
            <person name="Kazmierczak K.M."/>
            <person name="Andrzejewski T.M."/>
            <person name="Davidsen T.M."/>
            <person name="Wayne K.J."/>
            <person name="Tettelin H."/>
            <person name="Glass J.I."/>
            <person name="Rusch D."/>
            <person name="Podicherti R."/>
            <person name="Tsui H.-C.T."/>
            <person name="Winkler M.E."/>
        </authorList>
    </citation>
    <scope>NUCLEOTIDE SEQUENCE</scope>
</reference>
<organism evidence="1">
    <name type="scientific">marine metagenome</name>
    <dbReference type="NCBI Taxonomy" id="408172"/>
    <lineage>
        <taxon>unclassified sequences</taxon>
        <taxon>metagenomes</taxon>
        <taxon>ecological metagenomes</taxon>
    </lineage>
</organism>
<evidence type="ECO:0000313" key="1">
    <source>
        <dbReference type="EMBL" id="SVD16325.1"/>
    </source>
</evidence>
<sequence length="55" mass="6283">MMTDPKKSETQLPKEEPALWESYGSFPVWVLKLINALTPDFLISKSPAPKRKLPQ</sequence>
<protein>
    <submittedName>
        <fullName evidence="1">Uncharacterized protein</fullName>
    </submittedName>
</protein>
<name>A0A382T3K1_9ZZZZ</name>
<dbReference type="EMBL" id="UINC01133408">
    <property type="protein sequence ID" value="SVD16325.1"/>
    <property type="molecule type" value="Genomic_DNA"/>
</dbReference>
<proteinExistence type="predicted"/>
<dbReference type="AlphaFoldDB" id="A0A382T3K1"/>
<gene>
    <name evidence="1" type="ORF">METZ01_LOCUS369179</name>
</gene>
<accession>A0A382T3K1</accession>